<evidence type="ECO:0000313" key="3">
    <source>
        <dbReference type="Proteomes" id="UP000234653"/>
    </source>
</evidence>
<evidence type="ECO:0000256" key="1">
    <source>
        <dbReference type="SAM" id="Phobius"/>
    </source>
</evidence>
<gene>
    <name evidence="2" type="ORF">LA20249_00565</name>
</gene>
<accession>A0A2K9HE05</accession>
<dbReference type="EMBL" id="CP018867">
    <property type="protein sequence ID" value="AUI70784.1"/>
    <property type="molecule type" value="Genomic_DNA"/>
</dbReference>
<sequence length="64" mass="7308">MSNQKRSGMVLINSILIIMVAIMIVGYTNKLIGEQISGYQQLDEIYLRQIDKKIHKSNKIAVED</sequence>
<dbReference type="KEGG" id="lali:LA20249_00565"/>
<organism evidence="2 3">
    <name type="scientific">Companilactobacillus alimentarius DSM 20249</name>
    <dbReference type="NCBI Taxonomy" id="1423720"/>
    <lineage>
        <taxon>Bacteria</taxon>
        <taxon>Bacillati</taxon>
        <taxon>Bacillota</taxon>
        <taxon>Bacilli</taxon>
        <taxon>Lactobacillales</taxon>
        <taxon>Lactobacillaceae</taxon>
        <taxon>Companilactobacillus</taxon>
    </lineage>
</organism>
<feature type="transmembrane region" description="Helical" evidence="1">
    <location>
        <begin position="7"/>
        <end position="27"/>
    </location>
</feature>
<reference evidence="2 3" key="1">
    <citation type="submission" date="2016-12" db="EMBL/GenBank/DDBJ databases">
        <title>The whole genome sequencing and assembly of Lactobacillus alimentarius DSM 20249T strain.</title>
        <authorList>
            <person name="Lee Y.-J."/>
            <person name="Yi H."/>
            <person name="Bahn Y.-S."/>
            <person name="Kim J.F."/>
            <person name="Lee D.-W."/>
        </authorList>
    </citation>
    <scope>NUCLEOTIDE SEQUENCE [LARGE SCALE GENOMIC DNA]</scope>
    <source>
        <strain evidence="2 3">DSM 20249</strain>
    </source>
</reference>
<dbReference type="OrthoDB" id="9937280at2"/>
<dbReference type="RefSeq" id="WP_057737932.1">
    <property type="nucleotide sequence ID" value="NZ_CP018867.1"/>
</dbReference>
<protein>
    <submittedName>
        <fullName evidence="2">Uncharacterized protein</fullName>
    </submittedName>
</protein>
<dbReference type="AlphaFoldDB" id="A0A2K9HE05"/>
<keyword evidence="3" id="KW-1185">Reference proteome</keyword>
<keyword evidence="1" id="KW-0812">Transmembrane</keyword>
<keyword evidence="1" id="KW-1133">Transmembrane helix</keyword>
<dbReference type="Proteomes" id="UP000234653">
    <property type="component" value="Chromosome"/>
</dbReference>
<evidence type="ECO:0000313" key="2">
    <source>
        <dbReference type="EMBL" id="AUI70784.1"/>
    </source>
</evidence>
<proteinExistence type="predicted"/>
<name>A0A2K9HE05_9LACO</name>
<keyword evidence="1" id="KW-0472">Membrane</keyword>